<dbReference type="AlphaFoldDB" id="A0A2B7ZQR4"/>
<sequence length="200" mass="22264">MSDFKFISSDQPIPSATDLKTSFVIKANPSTDIWAKPPSTQRFNGPVLYKTVPLSSFQRASVHISAKWSTLYDQGGLILVINSPDGTRKWIKTGIEFVDGEPHFSTVGKDNWADWSLVPMTHEDGVADARIEMVREKDVSLGIYLIEGGERRRIRQVNWAFVDEDEGATECWVGVYAAKPAKEGGELVVSFKELEIELSA</sequence>
<dbReference type="Proteomes" id="UP000226031">
    <property type="component" value="Unassembled WGS sequence"/>
</dbReference>
<dbReference type="InterPro" id="IPR013320">
    <property type="entry name" value="ConA-like_dom_sf"/>
</dbReference>
<gene>
    <name evidence="1" type="ORF">GX50_01488</name>
</gene>
<comment type="caution">
    <text evidence="1">The sequence shown here is derived from an EMBL/GenBank/DDBJ whole genome shotgun (WGS) entry which is preliminary data.</text>
</comment>
<dbReference type="PANTHER" id="PTHR35332:SF2">
    <property type="entry name" value="REGULATION OF ENOLASE PROTEIN 1"/>
    <property type="match status" value="1"/>
</dbReference>
<evidence type="ECO:0000313" key="2">
    <source>
        <dbReference type="Proteomes" id="UP000226031"/>
    </source>
</evidence>
<accession>A0A2B7ZQR4</accession>
<evidence type="ECO:0000313" key="1">
    <source>
        <dbReference type="EMBL" id="PGH35640.1"/>
    </source>
</evidence>
<name>A0A2B7ZQR4_9EURO</name>
<proteinExistence type="predicted"/>
<dbReference type="Gene3D" id="2.60.120.200">
    <property type="match status" value="1"/>
</dbReference>
<protein>
    <submittedName>
        <fullName evidence="1">Uncharacterized protein</fullName>
    </submittedName>
</protein>
<dbReference type="SUPFAM" id="SSF49899">
    <property type="entry name" value="Concanavalin A-like lectins/glucanases"/>
    <property type="match status" value="1"/>
</dbReference>
<dbReference type="Pfam" id="PF07081">
    <property type="entry name" value="DUF1349"/>
    <property type="match status" value="1"/>
</dbReference>
<dbReference type="PANTHER" id="PTHR35332">
    <property type="entry name" value="REGULATION OF ENOLASE PROTEIN 1"/>
    <property type="match status" value="1"/>
</dbReference>
<dbReference type="EMBL" id="PDND01000018">
    <property type="protein sequence ID" value="PGH35640.1"/>
    <property type="molecule type" value="Genomic_DNA"/>
</dbReference>
<reference evidence="1 2" key="1">
    <citation type="submission" date="2017-10" db="EMBL/GenBank/DDBJ databases">
        <title>Comparative genomics in systemic dimorphic fungi from Ajellomycetaceae.</title>
        <authorList>
            <person name="Munoz J.F."/>
            <person name="Mcewen J.G."/>
            <person name="Clay O.K."/>
            <person name="Cuomo C.A."/>
        </authorList>
    </citation>
    <scope>NUCLEOTIDE SEQUENCE [LARGE SCALE GENOMIC DNA]</scope>
    <source>
        <strain evidence="1 2">UAMH4076</strain>
    </source>
</reference>
<dbReference type="InterPro" id="IPR009784">
    <property type="entry name" value="DUF1349"/>
</dbReference>
<keyword evidence="2" id="KW-1185">Reference proteome</keyword>
<dbReference type="STRING" id="73230.A0A2B7ZQR4"/>
<organism evidence="1 2">
    <name type="scientific">[Emmonsia] crescens</name>
    <dbReference type="NCBI Taxonomy" id="73230"/>
    <lineage>
        <taxon>Eukaryota</taxon>
        <taxon>Fungi</taxon>
        <taxon>Dikarya</taxon>
        <taxon>Ascomycota</taxon>
        <taxon>Pezizomycotina</taxon>
        <taxon>Eurotiomycetes</taxon>
        <taxon>Eurotiomycetidae</taxon>
        <taxon>Onygenales</taxon>
        <taxon>Ajellomycetaceae</taxon>
        <taxon>Emergomyces</taxon>
    </lineage>
</organism>